<proteinExistence type="predicted"/>
<comment type="caution">
    <text evidence="2">The sequence shown here is derived from an EMBL/GenBank/DDBJ whole genome shotgun (WGS) entry which is preliminary data.</text>
</comment>
<feature type="transmembrane region" description="Helical" evidence="1">
    <location>
        <begin position="60"/>
        <end position="79"/>
    </location>
</feature>
<keyword evidence="1" id="KW-0472">Membrane</keyword>
<accession>A0A3M7Q680</accession>
<organism evidence="2 3">
    <name type="scientific">Brachionus plicatilis</name>
    <name type="common">Marine rotifer</name>
    <name type="synonym">Brachionus muelleri</name>
    <dbReference type="NCBI Taxonomy" id="10195"/>
    <lineage>
        <taxon>Eukaryota</taxon>
        <taxon>Metazoa</taxon>
        <taxon>Spiralia</taxon>
        <taxon>Gnathifera</taxon>
        <taxon>Rotifera</taxon>
        <taxon>Eurotatoria</taxon>
        <taxon>Monogononta</taxon>
        <taxon>Pseudotrocha</taxon>
        <taxon>Ploima</taxon>
        <taxon>Brachionidae</taxon>
        <taxon>Brachionus</taxon>
    </lineage>
</organism>
<keyword evidence="3" id="KW-1185">Reference proteome</keyword>
<evidence type="ECO:0000313" key="3">
    <source>
        <dbReference type="Proteomes" id="UP000276133"/>
    </source>
</evidence>
<sequence length="135" mass="16223">MKNCNLILIAQMLGKYRKSTDETNTKKSNWINFFYLKILIKRKIREIIIIKWLDLFGLYFQSYLIFLFMYLILYLIFFLQGNQNKLPEALVNSILSQVDIMEEIETQEAEIEIQNEVEIAYYLDTIKKESDTMKK</sequence>
<name>A0A3M7Q680_BRAPC</name>
<keyword evidence="1" id="KW-1133">Transmembrane helix</keyword>
<keyword evidence="1" id="KW-0812">Transmembrane</keyword>
<evidence type="ECO:0000256" key="1">
    <source>
        <dbReference type="SAM" id="Phobius"/>
    </source>
</evidence>
<dbReference type="AlphaFoldDB" id="A0A3M7Q680"/>
<reference evidence="2 3" key="1">
    <citation type="journal article" date="2018" name="Sci. Rep.">
        <title>Genomic signatures of local adaptation to the degree of environmental predictability in rotifers.</title>
        <authorList>
            <person name="Franch-Gras L."/>
            <person name="Hahn C."/>
            <person name="Garcia-Roger E.M."/>
            <person name="Carmona M.J."/>
            <person name="Serra M."/>
            <person name="Gomez A."/>
        </authorList>
    </citation>
    <scope>NUCLEOTIDE SEQUENCE [LARGE SCALE GENOMIC DNA]</scope>
    <source>
        <strain evidence="2">HYR1</strain>
    </source>
</reference>
<protein>
    <submittedName>
        <fullName evidence="2">Uncharacterized protein</fullName>
    </submittedName>
</protein>
<dbReference type="Proteomes" id="UP000276133">
    <property type="component" value="Unassembled WGS sequence"/>
</dbReference>
<evidence type="ECO:0000313" key="2">
    <source>
        <dbReference type="EMBL" id="RNA06927.1"/>
    </source>
</evidence>
<dbReference type="EMBL" id="REGN01007220">
    <property type="protein sequence ID" value="RNA06927.1"/>
    <property type="molecule type" value="Genomic_DNA"/>
</dbReference>
<gene>
    <name evidence="2" type="ORF">BpHYR1_034882</name>
</gene>